<sequence length="210" mass="23183">MNEVASDRFLGRVEARLPLNRPTFAALPPHSKANADSMVCPGICVTHSPYFHETLPPSHPLLSTTLFRNKTKLAKLSEYLVSGDSPWMTSTEIPLHVELYKQLQGVQQSIDKLPPVLLDGVSTLIERKAVVTGNITKNLLESTIKRLLKRAGLAQTAISEVPQPVLDQGSTMAHYYGGMFHMFPETFEFPMHMGRGSFGGSTTCQEATHH</sequence>
<proteinExistence type="predicted"/>
<evidence type="ECO:0000313" key="2">
    <source>
        <dbReference type="Proteomes" id="UP000198211"/>
    </source>
</evidence>
<gene>
    <name evidence="1" type="ORF">PHMEG_00014788</name>
</gene>
<keyword evidence="2" id="KW-1185">Reference proteome</keyword>
<dbReference type="AlphaFoldDB" id="A0A225W2W6"/>
<dbReference type="OrthoDB" id="113389at2759"/>
<dbReference type="EMBL" id="NBNE01001941">
    <property type="protein sequence ID" value="OWZ12101.1"/>
    <property type="molecule type" value="Genomic_DNA"/>
</dbReference>
<organism evidence="1 2">
    <name type="scientific">Phytophthora megakarya</name>
    <dbReference type="NCBI Taxonomy" id="4795"/>
    <lineage>
        <taxon>Eukaryota</taxon>
        <taxon>Sar</taxon>
        <taxon>Stramenopiles</taxon>
        <taxon>Oomycota</taxon>
        <taxon>Peronosporomycetes</taxon>
        <taxon>Peronosporales</taxon>
        <taxon>Peronosporaceae</taxon>
        <taxon>Phytophthora</taxon>
    </lineage>
</organism>
<reference evidence="2" key="1">
    <citation type="submission" date="2017-03" db="EMBL/GenBank/DDBJ databases">
        <title>Phytopthora megakarya and P. palmivora, two closely related causual agents of cacao black pod achieved similar genome size and gene model numbers by different mechanisms.</title>
        <authorList>
            <person name="Ali S."/>
            <person name="Shao J."/>
            <person name="Larry D.J."/>
            <person name="Kronmiller B."/>
            <person name="Shen D."/>
            <person name="Strem M.D."/>
            <person name="Melnick R.L."/>
            <person name="Guiltinan M.J."/>
            <person name="Tyler B.M."/>
            <person name="Meinhardt L.W."/>
            <person name="Bailey B.A."/>
        </authorList>
    </citation>
    <scope>NUCLEOTIDE SEQUENCE [LARGE SCALE GENOMIC DNA]</scope>
    <source>
        <strain evidence="2">zdho120</strain>
    </source>
</reference>
<name>A0A225W2W6_9STRA</name>
<comment type="caution">
    <text evidence="1">The sequence shown here is derived from an EMBL/GenBank/DDBJ whole genome shotgun (WGS) entry which is preliminary data.</text>
</comment>
<evidence type="ECO:0000313" key="1">
    <source>
        <dbReference type="EMBL" id="OWZ12101.1"/>
    </source>
</evidence>
<dbReference type="Proteomes" id="UP000198211">
    <property type="component" value="Unassembled WGS sequence"/>
</dbReference>
<accession>A0A225W2W6</accession>
<protein>
    <submittedName>
        <fullName evidence="1">Uncharacterized protein</fullName>
    </submittedName>
</protein>